<keyword evidence="2" id="KW-1185">Reference proteome</keyword>
<protein>
    <submittedName>
        <fullName evidence="1">Uncharacterized protein</fullName>
    </submittedName>
</protein>
<name>G0J7W2_CYCMS</name>
<dbReference type="KEGG" id="cmr:Cycma_4105"/>
<evidence type="ECO:0000313" key="1">
    <source>
        <dbReference type="EMBL" id="AEL27810.1"/>
    </source>
</evidence>
<sequence>MPYPNKLSWLLNENIGIFFSLQIHNFRLVIFPQKALDASNRHFTFYSKIVFNT</sequence>
<dbReference type="EMBL" id="CP002955">
    <property type="protein sequence ID" value="AEL27810.1"/>
    <property type="molecule type" value="Genomic_DNA"/>
</dbReference>
<dbReference type="STRING" id="880070.Cycma_4105"/>
<accession>G0J7W2</accession>
<dbReference type="Proteomes" id="UP000001635">
    <property type="component" value="Chromosome"/>
</dbReference>
<dbReference type="AlphaFoldDB" id="G0J7W2"/>
<proteinExistence type="predicted"/>
<dbReference type="HOGENOM" id="CLU_3060752_0_0_10"/>
<evidence type="ECO:0000313" key="2">
    <source>
        <dbReference type="Proteomes" id="UP000001635"/>
    </source>
</evidence>
<gene>
    <name evidence="1" type="ordered locus">Cycma_4105</name>
</gene>
<reference evidence="2" key="1">
    <citation type="submission" date="2011-07" db="EMBL/GenBank/DDBJ databases">
        <title>The complete genome of Cyclobacterium marinum DSM 745.</title>
        <authorList>
            <person name="Lucas S."/>
            <person name="Han J."/>
            <person name="Lapidus A."/>
            <person name="Bruce D."/>
            <person name="Goodwin L."/>
            <person name="Pitluck S."/>
            <person name="Peters L."/>
            <person name="Kyrpides N."/>
            <person name="Mavromatis K."/>
            <person name="Ivanova N."/>
            <person name="Ovchinnikova G."/>
            <person name="Chertkov O."/>
            <person name="Detter J.C."/>
            <person name="Tapia R."/>
            <person name="Han C."/>
            <person name="Land M."/>
            <person name="Hauser L."/>
            <person name="Markowitz V."/>
            <person name="Cheng J.-F."/>
            <person name="Hugenholtz P."/>
            <person name="Woyke T."/>
            <person name="Wu D."/>
            <person name="Tindall B."/>
            <person name="Schuetze A."/>
            <person name="Brambilla E."/>
            <person name="Klenk H.-P."/>
            <person name="Eisen J.A."/>
        </authorList>
    </citation>
    <scope>NUCLEOTIDE SEQUENCE [LARGE SCALE GENOMIC DNA]</scope>
    <source>
        <strain evidence="2">ATCC 25205 / DSM 745 / LMG 13164 / NCIMB 1802</strain>
    </source>
</reference>
<organism evidence="1 2">
    <name type="scientific">Cyclobacterium marinum (strain ATCC 25205 / DSM 745 / LMG 13164 / NCIMB 1802)</name>
    <name type="common">Flectobacillus marinus</name>
    <dbReference type="NCBI Taxonomy" id="880070"/>
    <lineage>
        <taxon>Bacteria</taxon>
        <taxon>Pseudomonadati</taxon>
        <taxon>Bacteroidota</taxon>
        <taxon>Cytophagia</taxon>
        <taxon>Cytophagales</taxon>
        <taxon>Cyclobacteriaceae</taxon>
        <taxon>Cyclobacterium</taxon>
    </lineage>
</organism>